<dbReference type="InterPro" id="IPR020843">
    <property type="entry name" value="ER"/>
</dbReference>
<organism evidence="2 3">
    <name type="scientific">Coprinopsis cinerea (strain Okayama-7 / 130 / ATCC MYA-4618 / FGSC 9003)</name>
    <name type="common">Inky cap fungus</name>
    <name type="synonym">Hormographiella aspergillata</name>
    <dbReference type="NCBI Taxonomy" id="240176"/>
    <lineage>
        <taxon>Eukaryota</taxon>
        <taxon>Fungi</taxon>
        <taxon>Dikarya</taxon>
        <taxon>Basidiomycota</taxon>
        <taxon>Agaricomycotina</taxon>
        <taxon>Agaricomycetes</taxon>
        <taxon>Agaricomycetidae</taxon>
        <taxon>Agaricales</taxon>
        <taxon>Agaricineae</taxon>
        <taxon>Psathyrellaceae</taxon>
        <taxon>Coprinopsis</taxon>
    </lineage>
</organism>
<dbReference type="CDD" id="cd08267">
    <property type="entry name" value="MDR1"/>
    <property type="match status" value="1"/>
</dbReference>
<dbReference type="OMA" id="LYWQSHQ"/>
<protein>
    <submittedName>
        <fullName evidence="2">Quinone oxidoreductase</fullName>
    </submittedName>
</protein>
<dbReference type="SUPFAM" id="SSF50129">
    <property type="entry name" value="GroES-like"/>
    <property type="match status" value="1"/>
</dbReference>
<dbReference type="GO" id="GO:0016491">
    <property type="term" value="F:oxidoreductase activity"/>
    <property type="evidence" value="ECO:0007669"/>
    <property type="project" value="InterPro"/>
</dbReference>
<keyword evidence="3" id="KW-1185">Reference proteome</keyword>
<dbReference type="STRING" id="240176.D6RKR3"/>
<dbReference type="RefSeq" id="XP_002911935.1">
    <property type="nucleotide sequence ID" value="XM_002911889.1"/>
</dbReference>
<dbReference type="PANTHER" id="PTHR11695:SF294">
    <property type="entry name" value="RETICULON-4-INTERACTING PROTEIN 1, MITOCHONDRIAL"/>
    <property type="match status" value="1"/>
</dbReference>
<dbReference type="GeneID" id="9379460"/>
<dbReference type="InterPro" id="IPR050700">
    <property type="entry name" value="YIM1/Zinc_Alcohol_DH_Fams"/>
</dbReference>
<dbReference type="EMBL" id="AACS02000002">
    <property type="protein sequence ID" value="EFI28441.1"/>
    <property type="molecule type" value="Genomic_DNA"/>
</dbReference>
<dbReference type="KEGG" id="cci:CC1G_13974"/>
<evidence type="ECO:0000313" key="2">
    <source>
        <dbReference type="EMBL" id="EFI28441.1"/>
    </source>
</evidence>
<evidence type="ECO:0000313" key="3">
    <source>
        <dbReference type="Proteomes" id="UP000001861"/>
    </source>
</evidence>
<dbReference type="Pfam" id="PF08240">
    <property type="entry name" value="ADH_N"/>
    <property type="match status" value="1"/>
</dbReference>
<dbReference type="eggNOG" id="KOG1198">
    <property type="taxonomic scope" value="Eukaryota"/>
</dbReference>
<dbReference type="GO" id="GO:0005739">
    <property type="term" value="C:mitochondrion"/>
    <property type="evidence" value="ECO:0007669"/>
    <property type="project" value="TreeGrafter"/>
</dbReference>
<dbReference type="OrthoDB" id="3509362at2759"/>
<dbReference type="HOGENOM" id="CLU_026673_3_3_1"/>
<dbReference type="FunCoup" id="D6RKR3">
    <property type="interactions" value="308"/>
</dbReference>
<reference evidence="2 3" key="1">
    <citation type="journal article" date="2010" name="Proc. Natl. Acad. Sci. U.S.A.">
        <title>Insights into evolution of multicellular fungi from the assembled chromosomes of the mushroom Coprinopsis cinerea (Coprinus cinereus).</title>
        <authorList>
            <person name="Stajich J.E."/>
            <person name="Wilke S.K."/>
            <person name="Ahren D."/>
            <person name="Au C.H."/>
            <person name="Birren B.W."/>
            <person name="Borodovsky M."/>
            <person name="Burns C."/>
            <person name="Canback B."/>
            <person name="Casselton L.A."/>
            <person name="Cheng C.K."/>
            <person name="Deng J."/>
            <person name="Dietrich F.S."/>
            <person name="Fargo D.C."/>
            <person name="Farman M.L."/>
            <person name="Gathman A.C."/>
            <person name="Goldberg J."/>
            <person name="Guigo R."/>
            <person name="Hoegger P.J."/>
            <person name="Hooker J.B."/>
            <person name="Huggins A."/>
            <person name="James T.Y."/>
            <person name="Kamada T."/>
            <person name="Kilaru S."/>
            <person name="Kodira C."/>
            <person name="Kues U."/>
            <person name="Kupfer D."/>
            <person name="Kwan H.S."/>
            <person name="Lomsadze A."/>
            <person name="Li W."/>
            <person name="Lilly W.W."/>
            <person name="Ma L.J."/>
            <person name="Mackey A.J."/>
            <person name="Manning G."/>
            <person name="Martin F."/>
            <person name="Muraguchi H."/>
            <person name="Natvig D.O."/>
            <person name="Palmerini H."/>
            <person name="Ramesh M.A."/>
            <person name="Rehmeyer C.J."/>
            <person name="Roe B.A."/>
            <person name="Shenoy N."/>
            <person name="Stanke M."/>
            <person name="Ter-Hovhannisyan V."/>
            <person name="Tunlid A."/>
            <person name="Velagapudi R."/>
            <person name="Vision T.J."/>
            <person name="Zeng Q."/>
            <person name="Zolan M.E."/>
            <person name="Pukkila P.J."/>
        </authorList>
    </citation>
    <scope>NUCLEOTIDE SEQUENCE [LARGE SCALE GENOMIC DNA]</scope>
    <source>
        <strain evidence="3">Okayama-7 / 130 / ATCC MYA-4618 / FGSC 9003</strain>
    </source>
</reference>
<dbReference type="PANTHER" id="PTHR11695">
    <property type="entry name" value="ALCOHOL DEHYDROGENASE RELATED"/>
    <property type="match status" value="1"/>
</dbReference>
<dbReference type="InterPro" id="IPR036291">
    <property type="entry name" value="NAD(P)-bd_dom_sf"/>
</dbReference>
<dbReference type="AlphaFoldDB" id="D6RKR3"/>
<dbReference type="Proteomes" id="UP000001861">
    <property type="component" value="Unassembled WGS sequence"/>
</dbReference>
<feature type="domain" description="Enoyl reductase (ER)" evidence="1">
    <location>
        <begin position="23"/>
        <end position="346"/>
    </location>
</feature>
<dbReference type="Pfam" id="PF13602">
    <property type="entry name" value="ADH_zinc_N_2"/>
    <property type="match status" value="1"/>
</dbReference>
<name>D6RKR3_COPC7</name>
<comment type="caution">
    <text evidence="2">The sequence shown here is derived from an EMBL/GenBank/DDBJ whole genome shotgun (WGS) entry which is preliminary data.</text>
</comment>
<dbReference type="InParanoid" id="D6RKR3"/>
<gene>
    <name evidence="2" type="ORF">CC1G_13974</name>
</gene>
<proteinExistence type="predicted"/>
<dbReference type="SUPFAM" id="SSF51735">
    <property type="entry name" value="NAD(P)-binding Rossmann-fold domains"/>
    <property type="match status" value="1"/>
</dbReference>
<evidence type="ECO:0000259" key="1">
    <source>
        <dbReference type="SMART" id="SM00829"/>
    </source>
</evidence>
<dbReference type="Gene3D" id="3.40.50.720">
    <property type="entry name" value="NAD(P)-binding Rossmann-like Domain"/>
    <property type="match status" value="1"/>
</dbReference>
<dbReference type="SMART" id="SM00829">
    <property type="entry name" value="PKS_ER"/>
    <property type="match status" value="1"/>
</dbReference>
<dbReference type="VEuPathDB" id="FungiDB:CC1G_13974"/>
<accession>D6RKR3</accession>
<dbReference type="Gene3D" id="3.90.180.10">
    <property type="entry name" value="Medium-chain alcohol dehydrogenases, catalytic domain"/>
    <property type="match status" value="1"/>
</dbReference>
<dbReference type="InterPro" id="IPR011032">
    <property type="entry name" value="GroES-like_sf"/>
</dbReference>
<sequence length="354" mass="38964">MTTEFAVPDVQKAWVVVAQGKPERALRFKSDWPVTKRLDPGHVLVKIQAAALNPVGYKMMKLAPNFVANRPHVAEYDFAGVIVDENDSNFKKGDEVFGWANTAYQRISKQGALAEYVVVPASEIALKPANITPIQASGITLTAITALHSLDQAGLEEGQTILINGASTAVGSFAIQLAKIKGAKVVAVASGRNEQYVRNLGADEFIDYTKVGPLHKYLEKSPPSPKYNVVLEAVGIYDPSLYTSSKSYLAPNGVYLSVGPQPKLGWKTVWDTLRLFTVFLPSFLTGYRTKFAIPVVKNEENRLERLRAWLEEGKLKPVVDTVYNFEDTLKAYERIMSSRATGKVVVKVDNSLES</sequence>
<dbReference type="InterPro" id="IPR013154">
    <property type="entry name" value="ADH-like_N"/>
</dbReference>